<gene>
    <name evidence="2" type="ORF">ACFPC0_13865</name>
</gene>
<evidence type="ECO:0000313" key="3">
    <source>
        <dbReference type="Proteomes" id="UP001595824"/>
    </source>
</evidence>
<name>A0ABV8TE33_9ACTN</name>
<sequence>METGHRVHRPRADQFRDLPGDRRRGPAAVHQHQIHPVFGTRNGTVPHPADAPP</sequence>
<feature type="region of interest" description="Disordered" evidence="1">
    <location>
        <begin position="1"/>
        <end position="53"/>
    </location>
</feature>
<dbReference type="RefSeq" id="WP_381739232.1">
    <property type="nucleotide sequence ID" value="NZ_JBHSDP010000014.1"/>
</dbReference>
<evidence type="ECO:0000313" key="2">
    <source>
        <dbReference type="EMBL" id="MFC4328889.1"/>
    </source>
</evidence>
<accession>A0ABV8TE33</accession>
<evidence type="ECO:0000256" key="1">
    <source>
        <dbReference type="SAM" id="MobiDB-lite"/>
    </source>
</evidence>
<comment type="caution">
    <text evidence="2">The sequence shown here is derived from an EMBL/GenBank/DDBJ whole genome shotgun (WGS) entry which is preliminary data.</text>
</comment>
<keyword evidence="3" id="KW-1185">Reference proteome</keyword>
<proteinExistence type="predicted"/>
<reference evidence="3" key="1">
    <citation type="journal article" date="2019" name="Int. J. Syst. Evol. Microbiol.">
        <title>The Global Catalogue of Microorganisms (GCM) 10K type strain sequencing project: providing services to taxonomists for standard genome sequencing and annotation.</title>
        <authorList>
            <consortium name="The Broad Institute Genomics Platform"/>
            <consortium name="The Broad Institute Genome Sequencing Center for Infectious Disease"/>
            <person name="Wu L."/>
            <person name="Ma J."/>
        </authorList>
    </citation>
    <scope>NUCLEOTIDE SEQUENCE [LARGE SCALE GENOMIC DNA]</scope>
    <source>
        <strain evidence="3">PCU 347</strain>
    </source>
</reference>
<organism evidence="2 3">
    <name type="scientific">Streptomyces andamanensis</name>
    <dbReference type="NCBI Taxonomy" id="1565035"/>
    <lineage>
        <taxon>Bacteria</taxon>
        <taxon>Bacillati</taxon>
        <taxon>Actinomycetota</taxon>
        <taxon>Actinomycetes</taxon>
        <taxon>Kitasatosporales</taxon>
        <taxon>Streptomycetaceae</taxon>
        <taxon>Streptomyces</taxon>
    </lineage>
</organism>
<feature type="compositionally biased region" description="Basic and acidic residues" evidence="1">
    <location>
        <begin position="10"/>
        <end position="24"/>
    </location>
</feature>
<dbReference type="Proteomes" id="UP001595824">
    <property type="component" value="Unassembled WGS sequence"/>
</dbReference>
<protein>
    <submittedName>
        <fullName evidence="2">Uncharacterized protein</fullName>
    </submittedName>
</protein>
<dbReference type="EMBL" id="JBHSDP010000014">
    <property type="protein sequence ID" value="MFC4328889.1"/>
    <property type="molecule type" value="Genomic_DNA"/>
</dbReference>